<protein>
    <submittedName>
        <fullName evidence="1">Uncharacterized protein</fullName>
    </submittedName>
</protein>
<dbReference type="Proteomes" id="UP000663868">
    <property type="component" value="Unassembled WGS sequence"/>
</dbReference>
<gene>
    <name evidence="1" type="ORF">KXQ929_LOCUS50765</name>
</gene>
<accession>A0A820NZP1</accession>
<evidence type="ECO:0000313" key="1">
    <source>
        <dbReference type="EMBL" id="CAF4396413.1"/>
    </source>
</evidence>
<reference evidence="1" key="1">
    <citation type="submission" date="2021-02" db="EMBL/GenBank/DDBJ databases">
        <authorList>
            <person name="Nowell W R."/>
        </authorList>
    </citation>
    <scope>NUCLEOTIDE SEQUENCE</scope>
</reference>
<proteinExistence type="predicted"/>
<feature type="non-terminal residue" evidence="1">
    <location>
        <position position="1"/>
    </location>
</feature>
<comment type="caution">
    <text evidence="1">The sequence shown here is derived from an EMBL/GenBank/DDBJ whole genome shotgun (WGS) entry which is preliminary data.</text>
</comment>
<dbReference type="EMBL" id="CAJOBB010023884">
    <property type="protein sequence ID" value="CAF4396413.1"/>
    <property type="molecule type" value="Genomic_DNA"/>
</dbReference>
<sequence length="74" mass="8551">FINKFRSSIETNNTDSRPFDIFKQYLKECLDDTSDSTILPTFIKKTIQLIVTSTTTTVHYLVFTKIVGLIIIYV</sequence>
<name>A0A820NZP1_9BILA</name>
<organism evidence="1 2">
    <name type="scientific">Adineta steineri</name>
    <dbReference type="NCBI Taxonomy" id="433720"/>
    <lineage>
        <taxon>Eukaryota</taxon>
        <taxon>Metazoa</taxon>
        <taxon>Spiralia</taxon>
        <taxon>Gnathifera</taxon>
        <taxon>Rotifera</taxon>
        <taxon>Eurotatoria</taxon>
        <taxon>Bdelloidea</taxon>
        <taxon>Adinetida</taxon>
        <taxon>Adinetidae</taxon>
        <taxon>Adineta</taxon>
    </lineage>
</organism>
<dbReference type="AlphaFoldDB" id="A0A820NZP1"/>
<evidence type="ECO:0000313" key="2">
    <source>
        <dbReference type="Proteomes" id="UP000663868"/>
    </source>
</evidence>